<evidence type="ECO:0000313" key="2">
    <source>
        <dbReference type="EMBL" id="UUY03662.1"/>
    </source>
</evidence>
<dbReference type="RefSeq" id="WP_353864164.1">
    <property type="nucleotide sequence ID" value="NZ_CP088295.1"/>
</dbReference>
<reference evidence="3" key="1">
    <citation type="submission" date="2021-11" db="EMBL/GenBank/DDBJ databases">
        <title>Cultivation dependent microbiological survey of springs from the worlds oldest radium mine currently devoted to the extraction of radon-saturated water.</title>
        <authorList>
            <person name="Kapinusova G."/>
            <person name="Smrhova T."/>
            <person name="Strejcek M."/>
            <person name="Suman J."/>
            <person name="Jani K."/>
            <person name="Pajer P."/>
            <person name="Uhlik O."/>
        </authorList>
    </citation>
    <scope>NUCLEOTIDE SEQUENCE [LARGE SCALE GENOMIC DNA]</scope>
    <source>
        <strain evidence="3">J379</strain>
    </source>
</reference>
<protein>
    <submittedName>
        <fullName evidence="2">VOC family protein</fullName>
    </submittedName>
</protein>
<dbReference type="EMBL" id="CP088295">
    <property type="protein sequence ID" value="UUY03662.1"/>
    <property type="molecule type" value="Genomic_DNA"/>
</dbReference>
<accession>A0ABY5PGF1</accession>
<evidence type="ECO:0000259" key="1">
    <source>
        <dbReference type="PROSITE" id="PS51819"/>
    </source>
</evidence>
<dbReference type="InterPro" id="IPR029068">
    <property type="entry name" value="Glyas_Bleomycin-R_OHBP_Dase"/>
</dbReference>
<dbReference type="InterPro" id="IPR037523">
    <property type="entry name" value="VOC_core"/>
</dbReference>
<dbReference type="PROSITE" id="PS51819">
    <property type="entry name" value="VOC"/>
    <property type="match status" value="1"/>
</dbReference>
<evidence type="ECO:0000313" key="3">
    <source>
        <dbReference type="Proteomes" id="UP001058860"/>
    </source>
</evidence>
<feature type="domain" description="VOC" evidence="1">
    <location>
        <begin position="4"/>
        <end position="117"/>
    </location>
</feature>
<sequence length="123" mass="13203">MITGTDFVVVPTKDFARAVTFYGDTLELTPGIRYGDHPGAEFETGDLTLAVMDLEFFGGPACGPSGPIAFRVDDVAEARAALERKGVVFTGDIVDSGVCHQAFFADPDGNPLILHHRYVPRTS</sequence>
<gene>
    <name evidence="2" type="ORF">LRS13_23830</name>
</gene>
<organism evidence="2 3">
    <name type="scientific">Svornostia abyssi</name>
    <dbReference type="NCBI Taxonomy" id="2898438"/>
    <lineage>
        <taxon>Bacteria</taxon>
        <taxon>Bacillati</taxon>
        <taxon>Actinomycetota</taxon>
        <taxon>Thermoleophilia</taxon>
        <taxon>Solirubrobacterales</taxon>
        <taxon>Baekduiaceae</taxon>
        <taxon>Svornostia</taxon>
    </lineage>
</organism>
<dbReference type="Proteomes" id="UP001058860">
    <property type="component" value="Chromosome"/>
</dbReference>
<proteinExistence type="predicted"/>
<name>A0ABY5PGF1_9ACTN</name>
<keyword evidence="3" id="KW-1185">Reference proteome</keyword>
<dbReference type="SUPFAM" id="SSF54593">
    <property type="entry name" value="Glyoxalase/Bleomycin resistance protein/Dihydroxybiphenyl dioxygenase"/>
    <property type="match status" value="1"/>
</dbReference>
<dbReference type="InterPro" id="IPR004360">
    <property type="entry name" value="Glyas_Fos-R_dOase_dom"/>
</dbReference>
<dbReference type="Pfam" id="PF00903">
    <property type="entry name" value="Glyoxalase"/>
    <property type="match status" value="1"/>
</dbReference>
<dbReference type="Gene3D" id="3.10.180.10">
    <property type="entry name" value="2,3-Dihydroxybiphenyl 1,2-Dioxygenase, domain 1"/>
    <property type="match status" value="1"/>
</dbReference>